<reference evidence="2 3" key="1">
    <citation type="journal article" date="2016" name="Nat. Commun.">
        <title>Thousands of microbial genomes shed light on interconnected biogeochemical processes in an aquifer system.</title>
        <authorList>
            <person name="Anantharaman K."/>
            <person name="Brown C.T."/>
            <person name="Hug L.A."/>
            <person name="Sharon I."/>
            <person name="Castelle C.J."/>
            <person name="Probst A.J."/>
            <person name="Thomas B.C."/>
            <person name="Singh A."/>
            <person name="Wilkins M.J."/>
            <person name="Karaoz U."/>
            <person name="Brodie E.L."/>
            <person name="Williams K.H."/>
            <person name="Hubbard S.S."/>
            <person name="Banfield J.F."/>
        </authorList>
    </citation>
    <scope>NUCLEOTIDE SEQUENCE [LARGE SCALE GENOMIC DNA]</scope>
</reference>
<evidence type="ECO:0000313" key="2">
    <source>
        <dbReference type="EMBL" id="OGF59536.1"/>
    </source>
</evidence>
<dbReference type="NCBIfam" id="NF006006">
    <property type="entry name" value="PRK08137.1"/>
    <property type="match status" value="1"/>
</dbReference>
<dbReference type="EMBL" id="MFGW01000210">
    <property type="protein sequence ID" value="OGF59536.1"/>
    <property type="molecule type" value="Genomic_DNA"/>
</dbReference>
<dbReference type="InterPro" id="IPR006311">
    <property type="entry name" value="TAT_signal"/>
</dbReference>
<dbReference type="Proteomes" id="UP000178943">
    <property type="component" value="Unassembled WGS sequence"/>
</dbReference>
<comment type="caution">
    <text evidence="2">The sequence shown here is derived from an EMBL/GenBank/DDBJ whole genome shotgun (WGS) entry which is preliminary data.</text>
</comment>
<protein>
    <submittedName>
        <fullName evidence="2">Amidase</fullName>
    </submittedName>
</protein>
<dbReference type="Pfam" id="PF01425">
    <property type="entry name" value="Amidase"/>
    <property type="match status" value="1"/>
</dbReference>
<evidence type="ECO:0000259" key="1">
    <source>
        <dbReference type="Pfam" id="PF01425"/>
    </source>
</evidence>
<gene>
    <name evidence="2" type="ORF">A2Y62_03550</name>
</gene>
<dbReference type="InterPro" id="IPR023631">
    <property type="entry name" value="Amidase_dom"/>
</dbReference>
<dbReference type="PROSITE" id="PS51318">
    <property type="entry name" value="TAT"/>
    <property type="match status" value="1"/>
</dbReference>
<dbReference type="STRING" id="1817863.A2Y62_03550"/>
<organism evidence="2 3">
    <name type="scientific">Candidatus Fischerbacteria bacterium RBG_13_37_8</name>
    <dbReference type="NCBI Taxonomy" id="1817863"/>
    <lineage>
        <taxon>Bacteria</taxon>
        <taxon>Candidatus Fischeribacteriota</taxon>
    </lineage>
</organism>
<dbReference type="AlphaFoldDB" id="A0A1F5V7Z6"/>
<dbReference type="Gene3D" id="3.90.1300.10">
    <property type="entry name" value="Amidase signature (AS) domain"/>
    <property type="match status" value="1"/>
</dbReference>
<dbReference type="SUPFAM" id="SSF75304">
    <property type="entry name" value="Amidase signature (AS) enzymes"/>
    <property type="match status" value="1"/>
</dbReference>
<dbReference type="NCBIfam" id="NF005300">
    <property type="entry name" value="PRK06828.1"/>
    <property type="match status" value="1"/>
</dbReference>
<accession>A0A1F5V7Z6</accession>
<evidence type="ECO:0000313" key="3">
    <source>
        <dbReference type="Proteomes" id="UP000178943"/>
    </source>
</evidence>
<sequence>MSTGKKTASHRKGAGRRAFLKTSLSAGIAAAVFPDFINMEQTAEAFEQVSQVKPFELDEITIAQLSAGMKSGQFTAHSITEKYLARIEEIDRNGITLNSIIELNPDALQIADALDKELKEKGARGPLHGIPVLIKDNIDTADRMATTAGSLALIGSKPPKNAFLVEQLIQAGAVILGKTNLSEWANIRSTHSTSGWSGRGGLTRNPYALDRNTSGSSSGSAVAVSGNLCAAAIGTETDGSIVSPSSVNGIVGIKPTLGLVSRAGIIPIAHSQDTAGPMTRTVSDAVILLGALTRIDEDDKATLNSKGKTLTDYIQYLDANGLREARIGVVRNYFGFLPQVDMVINEALEVLKKQGAVLIDPANIETIGKFNDSEFTVLLYELKADMNAYLTRPGFSPPVHSLKEIIEFNEKNAEREMPYFQQEIFLQAEAKGSLRSKEYLDALKLNHKLSRKEGIDAVMNKYKLDALVAPTESPAWVTDLINGDHFIGGSSTAAAVAGYPSITVPAGFIFGLPVGISFFGRAWSEPTLIRFAYAFEQASQHRKPPRFLSTCL</sequence>
<dbReference type="PANTHER" id="PTHR42678:SF34">
    <property type="entry name" value="OS04G0183300 PROTEIN"/>
    <property type="match status" value="1"/>
</dbReference>
<name>A0A1F5V7Z6_9BACT</name>
<dbReference type="PANTHER" id="PTHR42678">
    <property type="entry name" value="AMIDASE"/>
    <property type="match status" value="1"/>
</dbReference>
<dbReference type="InterPro" id="IPR036928">
    <property type="entry name" value="AS_sf"/>
</dbReference>
<feature type="domain" description="Amidase" evidence="1">
    <location>
        <begin position="79"/>
        <end position="528"/>
    </location>
</feature>
<proteinExistence type="predicted"/>